<reference evidence="2" key="1">
    <citation type="submission" date="2020-10" db="EMBL/GenBank/DDBJ databases">
        <title>Unveiling of a novel bifunctional photoreceptor, Dualchrome1, isolated from a cosmopolitan green alga.</title>
        <authorList>
            <person name="Suzuki S."/>
            <person name="Kawachi M."/>
        </authorList>
    </citation>
    <scope>NUCLEOTIDE SEQUENCE</scope>
    <source>
        <strain evidence="2">NIES 2893</strain>
    </source>
</reference>
<comment type="caution">
    <text evidence="2">The sequence shown here is derived from an EMBL/GenBank/DDBJ whole genome shotgun (WGS) entry which is preliminary data.</text>
</comment>
<evidence type="ECO:0000256" key="1">
    <source>
        <dbReference type="SAM" id="MobiDB-lite"/>
    </source>
</evidence>
<feature type="region of interest" description="Disordered" evidence="1">
    <location>
        <begin position="283"/>
        <end position="309"/>
    </location>
</feature>
<dbReference type="Proteomes" id="UP000660262">
    <property type="component" value="Unassembled WGS sequence"/>
</dbReference>
<name>A0A830H8U8_9CHLO</name>
<feature type="region of interest" description="Disordered" evidence="1">
    <location>
        <begin position="27"/>
        <end position="46"/>
    </location>
</feature>
<proteinExistence type="predicted"/>
<keyword evidence="3" id="KW-1185">Reference proteome</keyword>
<dbReference type="EMBL" id="BNJQ01000004">
    <property type="protein sequence ID" value="GHP02793.1"/>
    <property type="molecule type" value="Genomic_DNA"/>
</dbReference>
<evidence type="ECO:0000313" key="3">
    <source>
        <dbReference type="Proteomes" id="UP000660262"/>
    </source>
</evidence>
<dbReference type="AlphaFoldDB" id="A0A830H8U8"/>
<organism evidence="2 3">
    <name type="scientific">Pycnococcus provasolii</name>
    <dbReference type="NCBI Taxonomy" id="41880"/>
    <lineage>
        <taxon>Eukaryota</taxon>
        <taxon>Viridiplantae</taxon>
        <taxon>Chlorophyta</taxon>
        <taxon>Pseudoscourfieldiophyceae</taxon>
        <taxon>Pseudoscourfieldiales</taxon>
        <taxon>Pycnococcaceae</taxon>
        <taxon>Pycnococcus</taxon>
    </lineage>
</organism>
<gene>
    <name evidence="2" type="ORF">PPROV_000154800</name>
</gene>
<protein>
    <submittedName>
        <fullName evidence="2">Uncharacterized protein</fullName>
    </submittedName>
</protein>
<evidence type="ECO:0000313" key="2">
    <source>
        <dbReference type="EMBL" id="GHP02793.1"/>
    </source>
</evidence>
<accession>A0A830H8U8</accession>
<sequence>MGVSKSAPYATYGADLGKENGYAWDNINGGESFSPERPQTARPPSRTLKARCSFPAEIGVADPILHTWKVMPTSSKYMDREQEVMPAGNVSYFHSAHIKPRLKKGTDFARRLGEYNPVTHAWVCEPTDESYQTRTDGEPAEQMRGGTGSFVKRVGVYDPVKHVWTASPSDSAYSDRAGMTPSEIAENRVSESARVGVYNPIAHSWISPPTDARYVNRAGPSAMGGEEAVKLLHYGTGRKRVPPPTVLDDCVTLGTFLGPGKRKVPPPERCGIYNPVANSWTKEPQNKDYVNPPEPRMKRPASAPPTKTKLDRKLVTSEGKQFTAFKDRIGTYDPIKHVWVSPPQDPEFLDYWTGELIARPDYQQNGLRRRRRKRKLPASAFNPVVGKLVAWQS</sequence>